<dbReference type="AlphaFoldDB" id="A0ABD5AMB3"/>
<dbReference type="InterPro" id="IPR021352">
    <property type="entry name" value="DUF2971"/>
</dbReference>
<organism evidence="1 2">
    <name type="scientific">Acinetobacter calcoaceticus</name>
    <dbReference type="NCBI Taxonomy" id="471"/>
    <lineage>
        <taxon>Bacteria</taxon>
        <taxon>Pseudomonadati</taxon>
        <taxon>Pseudomonadota</taxon>
        <taxon>Gammaproteobacteria</taxon>
        <taxon>Moraxellales</taxon>
        <taxon>Moraxellaceae</taxon>
        <taxon>Acinetobacter</taxon>
        <taxon>Acinetobacter calcoaceticus/baumannii complex</taxon>
    </lineage>
</organism>
<evidence type="ECO:0000313" key="1">
    <source>
        <dbReference type="EMBL" id="MDP9803636.1"/>
    </source>
</evidence>
<sequence>MKVYKYRYGSERDLESLKQDYFYAPHPSKLNDPCENLFDIMNIEKALAELSNTSSVSTKGLSDSFSALVAQIQEKVGIYSLSKTVLDELLWAYYADSHTGFCIEYELEKLSELNKISCSFDVIYQDFIPKIQFDILIQSGADNIVETLKLTSGTKSKRWQHEDEIRIIMDNFGKVNYDFRAVKAIYFGLNMPKTQQNLHQDNENLPNSLSKVCQEQIMEALKGRNIKYYQMALKSNSYKFEYIEVVDPYKDAGKYKNTVKFIDKALIDYNCYGWQVEASYFDKVAEIISREPYFYNLNSIHVSKEQSILRKEPIIFAGFFIDENNFSQIKKYFSLAEIDQTFKQLEI</sequence>
<reference evidence="1 2" key="1">
    <citation type="submission" date="2023-07" db="EMBL/GenBank/DDBJ databases">
        <title>Sorghum-associated microbial communities from plants grown in Nebraska, USA.</title>
        <authorList>
            <person name="Schachtman D."/>
        </authorList>
    </citation>
    <scope>NUCLEOTIDE SEQUENCE [LARGE SCALE GENOMIC DNA]</scope>
    <source>
        <strain evidence="1 2">CC146</strain>
    </source>
</reference>
<proteinExistence type="predicted"/>
<evidence type="ECO:0000313" key="2">
    <source>
        <dbReference type="Proteomes" id="UP001240164"/>
    </source>
</evidence>
<protein>
    <recommendedName>
        <fullName evidence="3">DUF2971 domain-containing protein</fullName>
    </recommendedName>
</protein>
<dbReference type="EMBL" id="JAUSQP010000002">
    <property type="protein sequence ID" value="MDP9803636.1"/>
    <property type="molecule type" value="Genomic_DNA"/>
</dbReference>
<dbReference type="Pfam" id="PF11185">
    <property type="entry name" value="DUF2971"/>
    <property type="match status" value="1"/>
</dbReference>
<accession>A0ABD5AMB3</accession>
<dbReference type="RefSeq" id="WP_307011467.1">
    <property type="nucleotide sequence ID" value="NZ_JAUSQP010000002.1"/>
</dbReference>
<comment type="caution">
    <text evidence="1">The sequence shown here is derived from an EMBL/GenBank/DDBJ whole genome shotgun (WGS) entry which is preliminary data.</text>
</comment>
<dbReference type="Proteomes" id="UP001240164">
    <property type="component" value="Unassembled WGS sequence"/>
</dbReference>
<evidence type="ECO:0008006" key="3">
    <source>
        <dbReference type="Google" id="ProtNLM"/>
    </source>
</evidence>
<name>A0ABD5AMB3_ACICA</name>
<gene>
    <name evidence="1" type="ORF">J2771_001895</name>
</gene>